<evidence type="ECO:0000313" key="7">
    <source>
        <dbReference type="EMBL" id="QBP11578.1"/>
    </source>
</evidence>
<dbReference type="InterPro" id="IPR012902">
    <property type="entry name" value="N_methyl_site"/>
</dbReference>
<dbReference type="GO" id="GO:0043683">
    <property type="term" value="P:type IV pilus assembly"/>
    <property type="evidence" value="ECO:0007669"/>
    <property type="project" value="InterPro"/>
</dbReference>
<dbReference type="GO" id="GO:0015627">
    <property type="term" value="C:type II protein secretion system complex"/>
    <property type="evidence" value="ECO:0007669"/>
    <property type="project" value="InterPro"/>
</dbReference>
<keyword evidence="3 6" id="KW-0812">Transmembrane</keyword>
<dbReference type="SUPFAM" id="SSF54523">
    <property type="entry name" value="Pili subunits"/>
    <property type="match status" value="1"/>
</dbReference>
<keyword evidence="4 6" id="KW-1133">Transmembrane helix</keyword>
<gene>
    <name evidence="7" type="ORF">DDF84_000950</name>
</gene>
<evidence type="ECO:0000256" key="5">
    <source>
        <dbReference type="ARBA" id="ARBA00023136"/>
    </source>
</evidence>
<evidence type="ECO:0000256" key="4">
    <source>
        <dbReference type="ARBA" id="ARBA00022989"/>
    </source>
</evidence>
<dbReference type="Proteomes" id="UP000253772">
    <property type="component" value="Chromosome c1"/>
</dbReference>
<evidence type="ECO:0000256" key="3">
    <source>
        <dbReference type="ARBA" id="ARBA00022692"/>
    </source>
</evidence>
<dbReference type="PANTHER" id="PTHR30093:SF44">
    <property type="entry name" value="TYPE II SECRETION SYSTEM CORE PROTEIN G"/>
    <property type="match status" value="1"/>
</dbReference>
<dbReference type="InterPro" id="IPR045584">
    <property type="entry name" value="Pilin-like"/>
</dbReference>
<evidence type="ECO:0000256" key="6">
    <source>
        <dbReference type="SAM" id="Phobius"/>
    </source>
</evidence>
<feature type="transmembrane region" description="Helical" evidence="6">
    <location>
        <begin position="9"/>
        <end position="36"/>
    </location>
</feature>
<organism evidence="7 8">
    <name type="scientific">Cupriavidus metallidurans</name>
    <dbReference type="NCBI Taxonomy" id="119219"/>
    <lineage>
        <taxon>Bacteria</taxon>
        <taxon>Pseudomonadati</taxon>
        <taxon>Pseudomonadota</taxon>
        <taxon>Betaproteobacteria</taxon>
        <taxon>Burkholderiales</taxon>
        <taxon>Burkholderiaceae</taxon>
        <taxon>Cupriavidus</taxon>
    </lineage>
</organism>
<keyword evidence="2" id="KW-0488">Methylation</keyword>
<dbReference type="EMBL" id="CP037900">
    <property type="protein sequence ID" value="QBP11578.1"/>
    <property type="molecule type" value="Genomic_DNA"/>
</dbReference>
<dbReference type="PROSITE" id="PS00409">
    <property type="entry name" value="PROKAR_NTER_METHYL"/>
    <property type="match status" value="1"/>
</dbReference>
<dbReference type="GO" id="GO:0015628">
    <property type="term" value="P:protein secretion by the type II secretion system"/>
    <property type="evidence" value="ECO:0007669"/>
    <property type="project" value="InterPro"/>
</dbReference>
<dbReference type="InterPro" id="IPR031982">
    <property type="entry name" value="PilE-like"/>
</dbReference>
<name>A0A482IRW1_9BURK</name>
<reference evidence="7 8" key="1">
    <citation type="submission" date="2019-03" db="EMBL/GenBank/DDBJ databases">
        <title>Comparative insights into the high quality Complete genome sequence of highly metal resistant Cupriavidus metallidurans strain BS1 isolated from a gold-copper mine.</title>
        <authorList>
            <person name="Mazhar H.S."/>
            <person name="Rensing C."/>
        </authorList>
    </citation>
    <scope>NUCLEOTIDE SEQUENCE [LARGE SCALE GENOMIC DNA]</scope>
    <source>
        <strain evidence="7 8">BS1</strain>
    </source>
</reference>
<comment type="subcellular location">
    <subcellularLocation>
        <location evidence="1">Membrane</location>
        <topology evidence="1">Single-pass membrane protein</topology>
    </subcellularLocation>
</comment>
<evidence type="ECO:0000256" key="2">
    <source>
        <dbReference type="ARBA" id="ARBA00022481"/>
    </source>
</evidence>
<dbReference type="AlphaFoldDB" id="A0A482IRW1"/>
<dbReference type="GO" id="GO:0016020">
    <property type="term" value="C:membrane"/>
    <property type="evidence" value="ECO:0007669"/>
    <property type="project" value="UniProtKB-SubCell"/>
</dbReference>
<dbReference type="OrthoDB" id="8592370at2"/>
<proteinExistence type="predicted"/>
<evidence type="ECO:0000256" key="1">
    <source>
        <dbReference type="ARBA" id="ARBA00004167"/>
    </source>
</evidence>
<dbReference type="PANTHER" id="PTHR30093">
    <property type="entry name" value="GENERAL SECRETION PATHWAY PROTEIN G"/>
    <property type="match status" value="1"/>
</dbReference>
<dbReference type="PRINTS" id="PR00813">
    <property type="entry name" value="BCTERIALGSPG"/>
</dbReference>
<accession>A0A482IRW1</accession>
<dbReference type="Gene3D" id="3.30.700.10">
    <property type="entry name" value="Glycoprotein, Type 4 Pilin"/>
    <property type="match status" value="1"/>
</dbReference>
<keyword evidence="5 6" id="KW-0472">Membrane</keyword>
<protein>
    <submittedName>
        <fullName evidence="7">Prepilin-type N-terminal cleavage/methylation domain-containing protein</fullName>
    </submittedName>
</protein>
<evidence type="ECO:0000313" key="8">
    <source>
        <dbReference type="Proteomes" id="UP000253772"/>
    </source>
</evidence>
<dbReference type="Pfam" id="PF07963">
    <property type="entry name" value="N_methyl"/>
    <property type="match status" value="1"/>
</dbReference>
<dbReference type="Pfam" id="PF16732">
    <property type="entry name" value="ComP_DUS"/>
    <property type="match status" value="1"/>
</dbReference>
<dbReference type="NCBIfam" id="TIGR02532">
    <property type="entry name" value="IV_pilin_GFxxxE"/>
    <property type="match status" value="1"/>
</dbReference>
<dbReference type="InterPro" id="IPR000983">
    <property type="entry name" value="Bac_GSPG_pilin"/>
</dbReference>
<sequence length="151" mass="16131">MRRGGPRSVIVRASGFTLIEVMVTVAIIAILAAIAIPNYSDYVLRGQLANATNILGGIRAQMEQYYQDNRTYAASGTFSPPCQSITAVAQFTLSCTISNNGNSYLMTATGSGPTAGFTYTVNEANVQQTTAARTGWNTSNTCWVTKRGQVC</sequence>